<dbReference type="AlphaFoldDB" id="A0A0A0KBV2"/>
<dbReference type="Proteomes" id="UP000029981">
    <property type="component" value="Chromosome 6"/>
</dbReference>
<evidence type="ECO:0000313" key="2">
    <source>
        <dbReference type="EMBL" id="KGN47185.1"/>
    </source>
</evidence>
<organism evidence="2 3">
    <name type="scientific">Cucumis sativus</name>
    <name type="common">Cucumber</name>
    <dbReference type="NCBI Taxonomy" id="3659"/>
    <lineage>
        <taxon>Eukaryota</taxon>
        <taxon>Viridiplantae</taxon>
        <taxon>Streptophyta</taxon>
        <taxon>Embryophyta</taxon>
        <taxon>Tracheophyta</taxon>
        <taxon>Spermatophyta</taxon>
        <taxon>Magnoliopsida</taxon>
        <taxon>eudicotyledons</taxon>
        <taxon>Gunneridae</taxon>
        <taxon>Pentapetalae</taxon>
        <taxon>rosids</taxon>
        <taxon>fabids</taxon>
        <taxon>Cucurbitales</taxon>
        <taxon>Cucurbitaceae</taxon>
        <taxon>Benincaseae</taxon>
        <taxon>Cucumis</taxon>
    </lineage>
</organism>
<name>A0A0A0KBV2_CUCSA</name>
<proteinExistence type="predicted"/>
<dbReference type="EMBL" id="CM002927">
    <property type="protein sequence ID" value="KGN47185.1"/>
    <property type="molecule type" value="Genomic_DNA"/>
</dbReference>
<evidence type="ECO:0000256" key="1">
    <source>
        <dbReference type="SAM" id="MobiDB-lite"/>
    </source>
</evidence>
<reference evidence="2 3" key="3">
    <citation type="journal article" date="2010" name="BMC Genomics">
        <title>Transcriptome sequencing and comparative analysis of cucumber flowers with different sex types.</title>
        <authorList>
            <person name="Guo S."/>
            <person name="Zheng Y."/>
            <person name="Joung J.G."/>
            <person name="Liu S."/>
            <person name="Zhang Z."/>
            <person name="Crasta O.R."/>
            <person name="Sobral B.W."/>
            <person name="Xu Y."/>
            <person name="Huang S."/>
            <person name="Fei Z."/>
        </authorList>
    </citation>
    <scope>NUCLEOTIDE SEQUENCE [LARGE SCALE GENOMIC DNA]</scope>
    <source>
        <strain evidence="3">cv. 9930</strain>
    </source>
</reference>
<keyword evidence="3" id="KW-1185">Reference proteome</keyword>
<protein>
    <submittedName>
        <fullName evidence="2">Uncharacterized protein</fullName>
    </submittedName>
</protein>
<feature type="compositionally biased region" description="Polar residues" evidence="1">
    <location>
        <begin position="47"/>
        <end position="58"/>
    </location>
</feature>
<reference evidence="2 3" key="4">
    <citation type="journal article" date="2011" name="BMC Genomics">
        <title>RNA-Seq improves annotation of protein-coding genes in the cucumber genome.</title>
        <authorList>
            <person name="Li Z."/>
            <person name="Zhang Z."/>
            <person name="Yan P."/>
            <person name="Huang S."/>
            <person name="Fei Z."/>
            <person name="Lin K."/>
        </authorList>
    </citation>
    <scope>NUCLEOTIDE SEQUENCE [LARGE SCALE GENOMIC DNA]</scope>
    <source>
        <strain evidence="3">cv. 9930</strain>
    </source>
</reference>
<dbReference type="Gramene" id="KGN47185">
    <property type="protein sequence ID" value="KGN47185"/>
    <property type="gene ID" value="Csa_6G194690"/>
</dbReference>
<evidence type="ECO:0000313" key="3">
    <source>
        <dbReference type="Proteomes" id="UP000029981"/>
    </source>
</evidence>
<reference evidence="2 3" key="2">
    <citation type="journal article" date="2009" name="PLoS ONE">
        <title>An integrated genetic and cytogenetic map of the cucumber genome.</title>
        <authorList>
            <person name="Ren Y."/>
            <person name="Zhang Z."/>
            <person name="Liu J."/>
            <person name="Staub J.E."/>
            <person name="Han Y."/>
            <person name="Cheng Z."/>
            <person name="Li X."/>
            <person name="Lu J."/>
            <person name="Miao H."/>
            <person name="Kang H."/>
            <person name="Xie B."/>
            <person name="Gu X."/>
            <person name="Wang X."/>
            <person name="Du Y."/>
            <person name="Jin W."/>
            <person name="Huang S."/>
        </authorList>
    </citation>
    <scope>NUCLEOTIDE SEQUENCE [LARGE SCALE GENOMIC DNA]</scope>
    <source>
        <strain evidence="3">cv. 9930</strain>
    </source>
</reference>
<sequence>MTGLGVSVGGGYISRIIFEHGQKGSSSTDSFPSSSSNGTSVSPNSFYDNQTPPISTYQDAAPASTSSFYYDGGSRLTTFSDTDTLVASNLATSSFYKDGLPLTGFPHNATSASNDSSDAPIDDVYRTTSYDGDSTTLLDSVVDALFSSFY</sequence>
<feature type="compositionally biased region" description="Low complexity" evidence="1">
    <location>
        <begin position="24"/>
        <end position="46"/>
    </location>
</feature>
<feature type="region of interest" description="Disordered" evidence="1">
    <location>
        <begin position="22"/>
        <end position="58"/>
    </location>
</feature>
<reference evidence="2 3" key="1">
    <citation type="journal article" date="2009" name="Nat. Genet.">
        <title>The genome of the cucumber, Cucumis sativus L.</title>
        <authorList>
            <person name="Huang S."/>
            <person name="Li R."/>
            <person name="Zhang Z."/>
            <person name="Li L."/>
            <person name="Gu X."/>
            <person name="Fan W."/>
            <person name="Lucas W.J."/>
            <person name="Wang X."/>
            <person name="Xie B."/>
            <person name="Ni P."/>
            <person name="Ren Y."/>
            <person name="Zhu H."/>
            <person name="Li J."/>
            <person name="Lin K."/>
            <person name="Jin W."/>
            <person name="Fei Z."/>
            <person name="Li G."/>
            <person name="Staub J."/>
            <person name="Kilian A."/>
            <person name="van der Vossen E.A."/>
            <person name="Wu Y."/>
            <person name="Guo J."/>
            <person name="He J."/>
            <person name="Jia Z."/>
            <person name="Ren Y."/>
            <person name="Tian G."/>
            <person name="Lu Y."/>
            <person name="Ruan J."/>
            <person name="Qian W."/>
            <person name="Wang M."/>
            <person name="Huang Q."/>
            <person name="Li B."/>
            <person name="Xuan Z."/>
            <person name="Cao J."/>
            <person name="Asan"/>
            <person name="Wu Z."/>
            <person name="Zhang J."/>
            <person name="Cai Q."/>
            <person name="Bai Y."/>
            <person name="Zhao B."/>
            <person name="Han Y."/>
            <person name="Li Y."/>
            <person name="Li X."/>
            <person name="Wang S."/>
            <person name="Shi Q."/>
            <person name="Liu S."/>
            <person name="Cho W.K."/>
            <person name="Kim J.Y."/>
            <person name="Xu Y."/>
            <person name="Heller-Uszynska K."/>
            <person name="Miao H."/>
            <person name="Cheng Z."/>
            <person name="Zhang S."/>
            <person name="Wu J."/>
            <person name="Yang Y."/>
            <person name="Kang H."/>
            <person name="Li M."/>
            <person name="Liang H."/>
            <person name="Ren X."/>
            <person name="Shi Z."/>
            <person name="Wen M."/>
            <person name="Jian M."/>
            <person name="Yang H."/>
            <person name="Zhang G."/>
            <person name="Yang Z."/>
            <person name="Chen R."/>
            <person name="Liu S."/>
            <person name="Li J."/>
            <person name="Ma L."/>
            <person name="Liu H."/>
            <person name="Zhou Y."/>
            <person name="Zhao J."/>
            <person name="Fang X."/>
            <person name="Li G."/>
            <person name="Fang L."/>
            <person name="Li Y."/>
            <person name="Liu D."/>
            <person name="Zheng H."/>
            <person name="Zhang Y."/>
            <person name="Qin N."/>
            <person name="Li Z."/>
            <person name="Yang G."/>
            <person name="Yang S."/>
            <person name="Bolund L."/>
            <person name="Kristiansen K."/>
            <person name="Zheng H."/>
            <person name="Li S."/>
            <person name="Zhang X."/>
            <person name="Yang H."/>
            <person name="Wang J."/>
            <person name="Sun R."/>
            <person name="Zhang B."/>
            <person name="Jiang S."/>
            <person name="Wang J."/>
            <person name="Du Y."/>
            <person name="Li S."/>
        </authorList>
    </citation>
    <scope>NUCLEOTIDE SEQUENCE [LARGE SCALE GENOMIC DNA]</scope>
    <source>
        <strain evidence="3">cv. 9930</strain>
    </source>
</reference>
<accession>A0A0A0KBV2</accession>
<gene>
    <name evidence="2" type="ORF">Csa_6G194690</name>
</gene>